<evidence type="ECO:0000256" key="1">
    <source>
        <dbReference type="SAM" id="Coils"/>
    </source>
</evidence>
<keyword evidence="1" id="KW-0175">Coiled coil</keyword>
<feature type="coiled-coil region" evidence="1">
    <location>
        <begin position="261"/>
        <end position="353"/>
    </location>
</feature>
<evidence type="ECO:0000313" key="2">
    <source>
        <dbReference type="EMBL" id="MCH4810005.1"/>
    </source>
</evidence>
<accession>A0ABS9S1P3</accession>
<sequence length="524" mass="60462">MKTLCISGAQSIEFDYISALLFGAGIKQAKPVERAATIGMAEWHHNTLSALKQKKTPGRLWEQLAGDLILANLDDPQWGWADTKVLEALDFWAQLEPNIYFLLLTSDPQDYLAQRLLNDADEEGKDEQAYLQEWQTLHEQLLDFYLENADRCLLVNAVQAAANPKALTQKLEEQWHFQLDNSKLSNFSGNAAHSAPTSLASYISNRVIREHSKSVYPLKDELLAAQQPLTDLEGNEGIGKSLKATPVSLPTLLRDYKRLCEEELTDNERQALQDLKKENAKLLNELQQSNQNHIKAKKNEKKKENELLLFQLHQVQEELEHYFLQHQQKKEEAELLKKENRELKQQYMLAREQTSAPQGLFSRKRKKITPVLKFEGVQLRHEQVNSDYEHLWISLQSPIFGKSQAEKWDFRISCAGVKPGEFGKQPKLELPEQNDQLFTNWFAESESEHGRKLELRFALPNAMDTGVWKQISSNDQQLIKSLLEQLPEIISDLKNKKNYIHRNWSDWEALVANMQRISKEKTSK</sequence>
<dbReference type="EMBL" id="JAKVTW010000001">
    <property type="protein sequence ID" value="MCH4810005.1"/>
    <property type="molecule type" value="Genomic_DNA"/>
</dbReference>
<name>A0ABS9S1P3_9GAMM</name>
<protein>
    <submittedName>
        <fullName evidence="2">Uncharacterized protein</fullName>
    </submittedName>
</protein>
<proteinExistence type="predicted"/>
<gene>
    <name evidence="2" type="ORF">MLE19_01550</name>
</gene>
<keyword evidence="3" id="KW-1185">Reference proteome</keyword>
<organism evidence="2 3">
    <name type="scientific">Vreelandella neptunia</name>
    <dbReference type="NCBI Taxonomy" id="115551"/>
    <lineage>
        <taxon>Bacteria</taxon>
        <taxon>Pseudomonadati</taxon>
        <taxon>Pseudomonadota</taxon>
        <taxon>Gammaproteobacteria</taxon>
        <taxon>Oceanospirillales</taxon>
        <taxon>Halomonadaceae</taxon>
        <taxon>Vreelandella</taxon>
    </lineage>
</organism>
<evidence type="ECO:0000313" key="3">
    <source>
        <dbReference type="Proteomes" id="UP001320609"/>
    </source>
</evidence>
<dbReference type="InterPro" id="IPR027417">
    <property type="entry name" value="P-loop_NTPase"/>
</dbReference>
<dbReference type="Proteomes" id="UP001320609">
    <property type="component" value="Unassembled WGS sequence"/>
</dbReference>
<dbReference type="Gene3D" id="3.40.50.300">
    <property type="entry name" value="P-loop containing nucleotide triphosphate hydrolases"/>
    <property type="match status" value="1"/>
</dbReference>
<dbReference type="RefSeq" id="WP_240716316.1">
    <property type="nucleotide sequence ID" value="NZ_JAKVTW010000001.1"/>
</dbReference>
<comment type="caution">
    <text evidence="2">The sequence shown here is derived from an EMBL/GenBank/DDBJ whole genome shotgun (WGS) entry which is preliminary data.</text>
</comment>
<reference evidence="2 3" key="1">
    <citation type="submission" date="2022-03" db="EMBL/GenBank/DDBJ databases">
        <title>Genomic signatures underlying metal tolerance in selected Arctic bacterial isolates.</title>
        <authorList>
            <person name="Thomas F.A."/>
            <person name="Venkatachalam S."/>
            <person name="Krishnan K.P."/>
        </authorList>
    </citation>
    <scope>NUCLEOTIDE SEQUENCE [LARGE SCALE GENOMIC DNA]</scope>
    <source>
        <strain evidence="2 3">HM116</strain>
    </source>
</reference>